<keyword evidence="1" id="KW-0812">Transmembrane</keyword>
<protein>
    <submittedName>
        <fullName evidence="2">Uncharacterized protein</fullName>
    </submittedName>
</protein>
<keyword evidence="3" id="KW-1185">Reference proteome</keyword>
<keyword evidence="1" id="KW-1133">Transmembrane helix</keyword>
<dbReference type="AlphaFoldDB" id="A0A8J3T6P4"/>
<dbReference type="RefSeq" id="WP_275408498.1">
    <property type="nucleotide sequence ID" value="NZ_BOON01000008.1"/>
</dbReference>
<comment type="caution">
    <text evidence="2">The sequence shown here is derived from an EMBL/GenBank/DDBJ whole genome shotgun (WGS) entry which is preliminary data.</text>
</comment>
<accession>A0A8J3T6P4</accession>
<dbReference type="Proteomes" id="UP000599074">
    <property type="component" value="Unassembled WGS sequence"/>
</dbReference>
<gene>
    <name evidence="2" type="ORF">Pme01_11320</name>
</gene>
<dbReference type="EMBL" id="BOON01000008">
    <property type="protein sequence ID" value="GII21535.1"/>
    <property type="molecule type" value="Genomic_DNA"/>
</dbReference>
<evidence type="ECO:0000313" key="3">
    <source>
        <dbReference type="Proteomes" id="UP000599074"/>
    </source>
</evidence>
<feature type="transmembrane region" description="Helical" evidence="1">
    <location>
        <begin position="20"/>
        <end position="39"/>
    </location>
</feature>
<evidence type="ECO:0000256" key="1">
    <source>
        <dbReference type="SAM" id="Phobius"/>
    </source>
</evidence>
<organism evidence="2 3">
    <name type="scientific">Planosporangium mesophilum</name>
    <dbReference type="NCBI Taxonomy" id="689768"/>
    <lineage>
        <taxon>Bacteria</taxon>
        <taxon>Bacillati</taxon>
        <taxon>Actinomycetota</taxon>
        <taxon>Actinomycetes</taxon>
        <taxon>Micromonosporales</taxon>
        <taxon>Micromonosporaceae</taxon>
        <taxon>Planosporangium</taxon>
    </lineage>
</organism>
<evidence type="ECO:0000313" key="2">
    <source>
        <dbReference type="EMBL" id="GII21535.1"/>
    </source>
</evidence>
<keyword evidence="1" id="KW-0472">Membrane</keyword>
<reference evidence="2" key="1">
    <citation type="submission" date="2021-01" db="EMBL/GenBank/DDBJ databases">
        <title>Whole genome shotgun sequence of Planosporangium mesophilum NBRC 109066.</title>
        <authorList>
            <person name="Komaki H."/>
            <person name="Tamura T."/>
        </authorList>
    </citation>
    <scope>NUCLEOTIDE SEQUENCE</scope>
    <source>
        <strain evidence="2">NBRC 109066</strain>
    </source>
</reference>
<sequence>MTTIEIDTRDRTNVAGADRMPLIAVCVMALLGLAGIISMTA</sequence>
<name>A0A8J3T6P4_9ACTN</name>
<proteinExistence type="predicted"/>